<reference evidence="1" key="3">
    <citation type="submission" date="2023-02" db="EMBL/GenBank/DDBJ databases">
        <authorList>
            <person name="Sun Q."/>
            <person name="Mori K."/>
        </authorList>
    </citation>
    <scope>NUCLEOTIDE SEQUENCE</scope>
    <source>
        <strain evidence="1">NBRC 108728</strain>
        <plasmid evidence="1">pNBRC108728a</plasmid>
    </source>
</reference>
<dbReference type="EMBL" id="AP027733">
    <property type="protein sequence ID" value="BDZ52348.1"/>
    <property type="molecule type" value="Genomic_DNA"/>
</dbReference>
<accession>A0ABM8GV48</accession>
<reference evidence="3" key="2">
    <citation type="journal article" date="2019" name="Int. J. Syst. Evol. Microbiol.">
        <title>The Global Catalogue of Microorganisms (GCM) 10K type strain sequencing project: providing services to taxonomists for standard genome sequencing and annotation.</title>
        <authorList>
            <consortium name="The Broad Institute Genomics Platform"/>
            <consortium name="The Broad Institute Genome Sequencing Center for Infectious Disease"/>
            <person name="Wu L."/>
            <person name="Ma J."/>
        </authorList>
    </citation>
    <scope>NUCLEOTIDE SEQUENCE [LARGE SCALE GENOMIC DNA]</scope>
    <source>
        <strain evidence="3">NBRC 108728</strain>
    </source>
</reference>
<keyword evidence="3" id="KW-1185">Reference proteome</keyword>
<protein>
    <submittedName>
        <fullName evidence="1">Uncharacterized protein</fullName>
    </submittedName>
</protein>
<keyword evidence="1" id="KW-0614">Plasmid</keyword>
<dbReference type="EMBL" id="AP027733">
    <property type="protein sequence ID" value="BDZ52915.1"/>
    <property type="molecule type" value="Genomic_DNA"/>
</dbReference>
<name>A0ABM8GV48_9MICO</name>
<evidence type="ECO:0000313" key="2">
    <source>
        <dbReference type="EMBL" id="BDZ52915.1"/>
    </source>
</evidence>
<dbReference type="Proteomes" id="UP001321486">
    <property type="component" value="Plasmid pNBRC108728a"/>
</dbReference>
<geneLocation type="plasmid" evidence="1 3">
    <name>pNBRC108728a</name>
</geneLocation>
<reference evidence="1" key="1">
    <citation type="journal article" date="2014" name="Int. J. Syst. Evol. Microbiol.">
        <title>Complete genome of a new Firmicutes species belonging to the dominant human colonic microbiota ('Ruminococcus bicirculans') reveals two chromosomes and a selective capacity to utilize plant glucans.</title>
        <authorList>
            <consortium name="NISC Comparative Sequencing Program"/>
            <person name="Wegmann U."/>
            <person name="Louis P."/>
            <person name="Goesmann A."/>
            <person name="Henrissat B."/>
            <person name="Duncan S.H."/>
            <person name="Flint H.J."/>
        </authorList>
    </citation>
    <scope>NUCLEOTIDE SEQUENCE</scope>
    <source>
        <strain evidence="1">NBRC 108728</strain>
    </source>
</reference>
<sequence length="101" mass="11766">MDRTERLLHFASVLLPTILLPQIQELLEPEEWTGLDFRASDKVLDGDREGDEIDVRITAVGEEFWFQVFDHEDDDSLAERFRGSLQDWIAETAFGWGQLRD</sequence>
<proteinExistence type="predicted"/>
<evidence type="ECO:0000313" key="3">
    <source>
        <dbReference type="Proteomes" id="UP001321486"/>
    </source>
</evidence>
<dbReference type="RefSeq" id="WP_286347198.1">
    <property type="nucleotide sequence ID" value="NZ_AP027733.1"/>
</dbReference>
<organism evidence="1 3">
    <name type="scientific">Frondihabitans sucicola</name>
    <dbReference type="NCBI Taxonomy" id="1268041"/>
    <lineage>
        <taxon>Bacteria</taxon>
        <taxon>Bacillati</taxon>
        <taxon>Actinomycetota</taxon>
        <taxon>Actinomycetes</taxon>
        <taxon>Micrococcales</taxon>
        <taxon>Microbacteriaceae</taxon>
        <taxon>Frondihabitans</taxon>
    </lineage>
</organism>
<evidence type="ECO:0000313" key="1">
    <source>
        <dbReference type="EMBL" id="BDZ52348.1"/>
    </source>
</evidence>
<gene>
    <name evidence="1" type="ORF">GCM10025867_45890</name>
    <name evidence="2" type="ORF">GCM10025867_51560</name>
</gene>